<dbReference type="InterPro" id="IPR002934">
    <property type="entry name" value="Polymerase_NTP_transf_dom"/>
</dbReference>
<feature type="domain" description="Polymerase nucleotidyl transferase" evidence="1">
    <location>
        <begin position="22"/>
        <end position="77"/>
    </location>
</feature>
<accession>A0A2H0N1V9</accession>
<dbReference type="CDD" id="cd05403">
    <property type="entry name" value="NT_KNTase_like"/>
    <property type="match status" value="1"/>
</dbReference>
<dbReference type="PANTHER" id="PTHR43449">
    <property type="entry name" value="NUCLEOTIDYLTRANSFERASE"/>
    <property type="match status" value="1"/>
</dbReference>
<dbReference type="EMBL" id="PCWK01000002">
    <property type="protein sequence ID" value="PIR02861.1"/>
    <property type="molecule type" value="Genomic_DNA"/>
</dbReference>
<reference evidence="2 3" key="1">
    <citation type="submission" date="2017-09" db="EMBL/GenBank/DDBJ databases">
        <title>Depth-based differentiation of microbial function through sediment-hosted aquifers and enrichment of novel symbionts in the deep terrestrial subsurface.</title>
        <authorList>
            <person name="Probst A.J."/>
            <person name="Ladd B."/>
            <person name="Jarett J.K."/>
            <person name="Geller-Mcgrath D.E."/>
            <person name="Sieber C.M."/>
            <person name="Emerson J.B."/>
            <person name="Anantharaman K."/>
            <person name="Thomas B.C."/>
            <person name="Malmstrom R."/>
            <person name="Stieglmeier M."/>
            <person name="Klingl A."/>
            <person name="Woyke T."/>
            <person name="Ryan C.M."/>
            <person name="Banfield J.F."/>
        </authorList>
    </citation>
    <scope>NUCLEOTIDE SEQUENCE [LARGE SCALE GENOMIC DNA]</scope>
    <source>
        <strain evidence="2">CG11_big_fil_rev_8_21_14_0_20_35_11</strain>
    </source>
</reference>
<name>A0A2H0N1V9_9BACT</name>
<dbReference type="PANTHER" id="PTHR43449:SF1">
    <property type="entry name" value="POLYMERASE BETA NUCLEOTIDYLTRANSFERASE DOMAIN-CONTAINING PROTEIN"/>
    <property type="match status" value="1"/>
</dbReference>
<evidence type="ECO:0000259" key="1">
    <source>
        <dbReference type="Pfam" id="PF01909"/>
    </source>
</evidence>
<gene>
    <name evidence="2" type="ORF">COV62_00050</name>
</gene>
<dbReference type="GO" id="GO:0016779">
    <property type="term" value="F:nucleotidyltransferase activity"/>
    <property type="evidence" value="ECO:0007669"/>
    <property type="project" value="InterPro"/>
</dbReference>
<organism evidence="2 3">
    <name type="scientific">Candidatus Nealsonbacteria bacterium CG11_big_fil_rev_8_21_14_0_20_35_11</name>
    <dbReference type="NCBI Taxonomy" id="1974713"/>
    <lineage>
        <taxon>Bacteria</taxon>
        <taxon>Candidatus Nealsoniibacteriota</taxon>
    </lineage>
</organism>
<dbReference type="Proteomes" id="UP000231139">
    <property type="component" value="Unassembled WGS sequence"/>
</dbReference>
<evidence type="ECO:0000313" key="3">
    <source>
        <dbReference type="Proteomes" id="UP000231139"/>
    </source>
</evidence>
<dbReference type="InterPro" id="IPR043519">
    <property type="entry name" value="NT_sf"/>
</dbReference>
<comment type="caution">
    <text evidence="2">The sequence shown here is derived from an EMBL/GenBank/DDBJ whole genome shotgun (WGS) entry which is preliminary data.</text>
</comment>
<keyword evidence="2" id="KW-0808">Transferase</keyword>
<dbReference type="AlphaFoldDB" id="A0A2H0N1V9"/>
<evidence type="ECO:0000313" key="2">
    <source>
        <dbReference type="EMBL" id="PIR02861.1"/>
    </source>
</evidence>
<proteinExistence type="predicted"/>
<dbReference type="SUPFAM" id="SSF81301">
    <property type="entry name" value="Nucleotidyltransferase"/>
    <property type="match status" value="1"/>
</dbReference>
<sequence>MAKKRVPKKVKKIVRNYIERLAKEKELPIKKVILYGSRAKGNQKKDSDIDLCIISPKFKDALNAIEFLLLQRNRQEVMVGLEPVGFSEKDFKKGSSLIEEIKKTGVEMKI</sequence>
<protein>
    <submittedName>
        <fullName evidence="2">Nucleotidyltransferase</fullName>
    </submittedName>
</protein>
<dbReference type="Gene3D" id="3.30.460.10">
    <property type="entry name" value="Beta Polymerase, domain 2"/>
    <property type="match status" value="1"/>
</dbReference>
<dbReference type="Pfam" id="PF01909">
    <property type="entry name" value="NTP_transf_2"/>
    <property type="match status" value="1"/>
</dbReference>